<dbReference type="Proteomes" id="UP000015104">
    <property type="component" value="Unassembled WGS sequence"/>
</dbReference>
<dbReference type="EnsemblMetazoa" id="tetur15g03850.1">
    <property type="protein sequence ID" value="tetur15g03850.1"/>
    <property type="gene ID" value="tetur15g03850"/>
</dbReference>
<gene>
    <name evidence="1" type="primary">107365657</name>
</gene>
<evidence type="ECO:0000313" key="1">
    <source>
        <dbReference type="EnsemblMetazoa" id="tetur15g03850.1"/>
    </source>
</evidence>
<dbReference type="KEGG" id="tut:107365657"/>
<name>T1KN37_TETUR</name>
<reference evidence="2" key="1">
    <citation type="submission" date="2011-08" db="EMBL/GenBank/DDBJ databases">
        <authorList>
            <person name="Rombauts S."/>
        </authorList>
    </citation>
    <scope>NUCLEOTIDE SEQUENCE</scope>
    <source>
        <strain evidence="2">London</strain>
    </source>
</reference>
<dbReference type="EMBL" id="CAEY01000249">
    <property type="status" value="NOT_ANNOTATED_CDS"/>
    <property type="molecule type" value="Genomic_DNA"/>
</dbReference>
<reference evidence="1" key="2">
    <citation type="submission" date="2015-06" db="UniProtKB">
        <authorList>
            <consortium name="EnsemblMetazoa"/>
        </authorList>
    </citation>
    <scope>IDENTIFICATION</scope>
</reference>
<dbReference type="AlphaFoldDB" id="T1KN37"/>
<evidence type="ECO:0000313" key="2">
    <source>
        <dbReference type="Proteomes" id="UP000015104"/>
    </source>
</evidence>
<proteinExistence type="predicted"/>
<organism evidence="1 2">
    <name type="scientific">Tetranychus urticae</name>
    <name type="common">Two-spotted spider mite</name>
    <dbReference type="NCBI Taxonomy" id="32264"/>
    <lineage>
        <taxon>Eukaryota</taxon>
        <taxon>Metazoa</taxon>
        <taxon>Ecdysozoa</taxon>
        <taxon>Arthropoda</taxon>
        <taxon>Chelicerata</taxon>
        <taxon>Arachnida</taxon>
        <taxon>Acari</taxon>
        <taxon>Acariformes</taxon>
        <taxon>Trombidiformes</taxon>
        <taxon>Prostigmata</taxon>
        <taxon>Eleutherengona</taxon>
        <taxon>Raphignathae</taxon>
        <taxon>Tetranychoidea</taxon>
        <taxon>Tetranychidae</taxon>
        <taxon>Tetranychus</taxon>
    </lineage>
</organism>
<protein>
    <submittedName>
        <fullName evidence="1">Uncharacterized protein</fullName>
    </submittedName>
</protein>
<dbReference type="HOGENOM" id="CLU_071407_3_0_1"/>
<keyword evidence="2" id="KW-1185">Reference proteome</keyword>
<sequence>MAEHNNDSDKITFKVKHLDQYHDIVIDLNDDRNEYKHQQLFEQLESMTGVASRYTSVVIIKRPNEINRSLRNSWHFLNQKAFTPDLLMRYPIGGDDIRSPHFRDGERFHLQYWFAYEEGISNRINMRYKLVDERDIPGGDCCRHFCQYQCTEGYFNRLKDLVSNEKLNAKITQSVQPLLETLSHLRYLEADKIFREFNVKQYLYPVCVWLHRWRSSVNGHASQDDLYLRTRG</sequence>
<accession>T1KN37</accession>